<accession>A0A8H5IUW3</accession>
<gene>
    <name evidence="2" type="ORF">FMEXI_7112</name>
</gene>
<dbReference type="GO" id="GO:0016616">
    <property type="term" value="F:oxidoreductase activity, acting on the CH-OH group of donors, NAD or NADP as acceptor"/>
    <property type="evidence" value="ECO:0007669"/>
    <property type="project" value="InterPro"/>
</dbReference>
<dbReference type="AlphaFoldDB" id="A0A8H5IUW3"/>
<evidence type="ECO:0000313" key="3">
    <source>
        <dbReference type="Proteomes" id="UP000522262"/>
    </source>
</evidence>
<keyword evidence="3" id="KW-1185">Reference proteome</keyword>
<reference evidence="2 3" key="1">
    <citation type="submission" date="2020-05" db="EMBL/GenBank/DDBJ databases">
        <title>Identification and distribution of gene clusters putatively required for synthesis of sphingolipid metabolism inhibitors in phylogenetically diverse species of the filamentous fungus Fusarium.</title>
        <authorList>
            <person name="Kim H.-S."/>
            <person name="Busman M."/>
            <person name="Brown D.W."/>
            <person name="Divon H."/>
            <person name="Uhlig S."/>
            <person name="Proctor R.H."/>
        </authorList>
    </citation>
    <scope>NUCLEOTIDE SEQUENCE [LARGE SCALE GENOMIC DNA]</scope>
    <source>
        <strain evidence="2 3">NRRL 53147</strain>
    </source>
</reference>
<dbReference type="GO" id="GO:0051287">
    <property type="term" value="F:NAD binding"/>
    <property type="evidence" value="ECO:0007669"/>
    <property type="project" value="InterPro"/>
</dbReference>
<organism evidence="2 3">
    <name type="scientific">Fusarium mexicanum</name>
    <dbReference type="NCBI Taxonomy" id="751941"/>
    <lineage>
        <taxon>Eukaryota</taxon>
        <taxon>Fungi</taxon>
        <taxon>Dikarya</taxon>
        <taxon>Ascomycota</taxon>
        <taxon>Pezizomycotina</taxon>
        <taxon>Sordariomycetes</taxon>
        <taxon>Hypocreomycetidae</taxon>
        <taxon>Hypocreales</taxon>
        <taxon>Nectriaceae</taxon>
        <taxon>Fusarium</taxon>
        <taxon>Fusarium fujikuroi species complex</taxon>
    </lineage>
</organism>
<evidence type="ECO:0000259" key="1">
    <source>
        <dbReference type="Pfam" id="PF00389"/>
    </source>
</evidence>
<dbReference type="Proteomes" id="UP000522262">
    <property type="component" value="Unassembled WGS sequence"/>
</dbReference>
<evidence type="ECO:0000313" key="2">
    <source>
        <dbReference type="EMBL" id="KAF5543332.1"/>
    </source>
</evidence>
<dbReference type="InterPro" id="IPR006139">
    <property type="entry name" value="D-isomer_2_OHA_DH_cat_dom"/>
</dbReference>
<protein>
    <submittedName>
        <fullName evidence="2">D-3-phosphoglycerate dehydrogenase</fullName>
    </submittedName>
</protein>
<sequence>MGLIPIIALKADSATKPEPCILSDFHPGAATAIRFKDYQSTKNDLASGPQLIVISKQGVGLDKIDVDACKKDNVQVCNTPGVNASGVEEKALCLALTIAREVP</sequence>
<dbReference type="EMBL" id="JAAOAM010000153">
    <property type="protein sequence ID" value="KAF5543332.1"/>
    <property type="molecule type" value="Genomic_DNA"/>
</dbReference>
<comment type="caution">
    <text evidence="2">The sequence shown here is derived from an EMBL/GenBank/DDBJ whole genome shotgun (WGS) entry which is preliminary data.</text>
</comment>
<name>A0A8H5IUW3_9HYPO</name>
<feature type="domain" description="D-isomer specific 2-hydroxyacid dehydrogenase catalytic" evidence="1">
    <location>
        <begin position="30"/>
        <end position="87"/>
    </location>
</feature>
<proteinExistence type="predicted"/>
<dbReference type="Gene3D" id="3.40.50.720">
    <property type="entry name" value="NAD(P)-binding Rossmann-like Domain"/>
    <property type="match status" value="1"/>
</dbReference>
<dbReference type="Pfam" id="PF00389">
    <property type="entry name" value="2-Hacid_dh"/>
    <property type="match status" value="1"/>
</dbReference>
<dbReference type="SUPFAM" id="SSF52283">
    <property type="entry name" value="Formate/glycerate dehydrogenase catalytic domain-like"/>
    <property type="match status" value="1"/>
</dbReference>